<dbReference type="PATRIC" id="fig|1391653.3.peg.2675"/>
<name>A0A0K1PF89_9BACT</name>
<dbReference type="SUPFAM" id="SSF56935">
    <property type="entry name" value="Porins"/>
    <property type="match status" value="1"/>
</dbReference>
<dbReference type="OrthoDB" id="5377838at2"/>
<organism evidence="3 4">
    <name type="scientific">Vulgatibacter incomptus</name>
    <dbReference type="NCBI Taxonomy" id="1391653"/>
    <lineage>
        <taxon>Bacteria</taxon>
        <taxon>Pseudomonadati</taxon>
        <taxon>Myxococcota</taxon>
        <taxon>Myxococcia</taxon>
        <taxon>Myxococcales</taxon>
        <taxon>Cystobacterineae</taxon>
        <taxon>Vulgatibacteraceae</taxon>
        <taxon>Vulgatibacter</taxon>
    </lineage>
</organism>
<accession>A0A0K1PF89</accession>
<dbReference type="AlphaFoldDB" id="A0A0K1PF89"/>
<dbReference type="STRING" id="1391653.AKJ08_2572"/>
<evidence type="ECO:0000256" key="2">
    <source>
        <dbReference type="SAM" id="SignalP"/>
    </source>
</evidence>
<evidence type="ECO:0000313" key="3">
    <source>
        <dbReference type="EMBL" id="AKU92185.1"/>
    </source>
</evidence>
<dbReference type="Proteomes" id="UP000055590">
    <property type="component" value="Chromosome"/>
</dbReference>
<proteinExistence type="predicted"/>
<dbReference type="RefSeq" id="WP_050726395.1">
    <property type="nucleotide sequence ID" value="NZ_CP012332.1"/>
</dbReference>
<gene>
    <name evidence="3" type="ORF">AKJ08_2572</name>
</gene>
<dbReference type="KEGG" id="vin:AKJ08_2572"/>
<feature type="region of interest" description="Disordered" evidence="1">
    <location>
        <begin position="38"/>
        <end position="61"/>
    </location>
</feature>
<dbReference type="EMBL" id="CP012332">
    <property type="protein sequence ID" value="AKU92185.1"/>
    <property type="molecule type" value="Genomic_DNA"/>
</dbReference>
<evidence type="ECO:0000256" key="1">
    <source>
        <dbReference type="SAM" id="MobiDB-lite"/>
    </source>
</evidence>
<sequence>MIVGRALGASKVLRLCALLAAIAAPGLAAAEGDPRDEVFFGEAEPPARVPSTASRDDAIFGGGDSRDAAVVGGDVGDSRDAAFFGDGGGDSRDDDFFGDGGDTISASAPADRPSTTEEQRDEGRLLSSGEIDRRLGLRENKLDVGGLLYLRMDYGAAEKGIAEGFPISNPNLLDLYLDARPTDRLRAFVRGRVTHYFLNTDVTDDVGQVKNRGGTTGGLDQLWLKFDIDRTVFVTAGRQPIRWGAGRFWNPTDFLNIQRRDPLAVIDERFGVSLLKFHLPDEADGWNFYAIANLENATRPDEVGGALRVEKLVGTTEVSVSFAARKDRPIQVGGDITFPLGPLDLRAEGALSRGGKAPFFRGPVSVDPLVLPTTYSRENEWIPQAVLGAELGIAYGDDDSITLGAEYFYNGAGYDDSALYPWLMISGAFTPLYLGKHYGAVYASAVGPGSWNDTTLVASLLGNLSDGSLLARFDWRVRLLTFLDANAFVGYHFGSDGELHFGLDLPPIDLPEGNPAAPLVANGLHRAAPFLDLGAGLSLRF</sequence>
<keyword evidence="4" id="KW-1185">Reference proteome</keyword>
<protein>
    <submittedName>
        <fullName evidence="3">Uncharacterized protein</fullName>
    </submittedName>
</protein>
<reference evidence="3 4" key="1">
    <citation type="submission" date="2015-08" db="EMBL/GenBank/DDBJ databases">
        <authorList>
            <person name="Babu N.S."/>
            <person name="Beckwith C.J."/>
            <person name="Beseler K.G."/>
            <person name="Brison A."/>
            <person name="Carone J.V."/>
            <person name="Caskin T.P."/>
            <person name="Diamond M."/>
            <person name="Durham M.E."/>
            <person name="Foxe J.M."/>
            <person name="Go M."/>
            <person name="Henderson B.A."/>
            <person name="Jones I.B."/>
            <person name="McGettigan J.A."/>
            <person name="Micheletti S.J."/>
            <person name="Nasrallah M.E."/>
            <person name="Ortiz D."/>
            <person name="Piller C.R."/>
            <person name="Privatt S.R."/>
            <person name="Schneider S.L."/>
            <person name="Sharp S."/>
            <person name="Smith T.C."/>
            <person name="Stanton J.D."/>
            <person name="Ullery H.E."/>
            <person name="Wilson R.J."/>
            <person name="Serrano M.G."/>
            <person name="Buck G."/>
            <person name="Lee V."/>
            <person name="Wang Y."/>
            <person name="Carvalho R."/>
            <person name="Voegtly L."/>
            <person name="Shi R."/>
            <person name="Duckworth R."/>
            <person name="Johnson A."/>
            <person name="Loviza R."/>
            <person name="Walstead R."/>
            <person name="Shah Z."/>
            <person name="Kiflezghi M."/>
            <person name="Wade K."/>
            <person name="Ball S.L."/>
            <person name="Bradley K.W."/>
            <person name="Asai D.J."/>
            <person name="Bowman C.A."/>
            <person name="Russell D.A."/>
            <person name="Pope W.H."/>
            <person name="Jacobs-Sera D."/>
            <person name="Hendrix R.W."/>
            <person name="Hatfull G.F."/>
        </authorList>
    </citation>
    <scope>NUCLEOTIDE SEQUENCE [LARGE SCALE GENOMIC DNA]</scope>
    <source>
        <strain evidence="3 4">DSM 27710</strain>
    </source>
</reference>
<evidence type="ECO:0000313" key="4">
    <source>
        <dbReference type="Proteomes" id="UP000055590"/>
    </source>
</evidence>
<feature type="compositionally biased region" description="Basic and acidic residues" evidence="1">
    <location>
        <begin position="114"/>
        <end position="127"/>
    </location>
</feature>
<feature type="region of interest" description="Disordered" evidence="1">
    <location>
        <begin position="82"/>
        <end position="127"/>
    </location>
</feature>
<feature type="signal peptide" evidence="2">
    <location>
        <begin position="1"/>
        <end position="30"/>
    </location>
</feature>
<feature type="chain" id="PRO_5005465700" evidence="2">
    <location>
        <begin position="31"/>
        <end position="541"/>
    </location>
</feature>
<keyword evidence="2" id="KW-0732">Signal</keyword>